<protein>
    <submittedName>
        <fullName evidence="2">YbhB/YbcL family Raf kinase inhibitor-like protein</fullName>
    </submittedName>
</protein>
<dbReference type="PANTHER" id="PTHR30289:SF1">
    <property type="entry name" value="PEBP (PHOSPHATIDYLETHANOLAMINE-BINDING PROTEIN) FAMILY PROTEIN"/>
    <property type="match status" value="1"/>
</dbReference>
<keyword evidence="1" id="KW-0732">Signal</keyword>
<dbReference type="InterPro" id="IPR005247">
    <property type="entry name" value="YbhB_YbcL/LppC-like"/>
</dbReference>
<dbReference type="GO" id="GO:0004860">
    <property type="term" value="F:protein kinase inhibitor activity"/>
    <property type="evidence" value="ECO:0007669"/>
    <property type="project" value="UniProtKB-KW"/>
</dbReference>
<feature type="signal peptide" evidence="1">
    <location>
        <begin position="1"/>
        <end position="22"/>
    </location>
</feature>
<organism evidence="2 3">
    <name type="scientific">Rhizobium anhuiense</name>
    <dbReference type="NCBI Taxonomy" id="1184720"/>
    <lineage>
        <taxon>Bacteria</taxon>
        <taxon>Pseudomonadati</taxon>
        <taxon>Pseudomonadota</taxon>
        <taxon>Alphaproteobacteria</taxon>
        <taxon>Hyphomicrobiales</taxon>
        <taxon>Rhizobiaceae</taxon>
        <taxon>Rhizobium/Agrobacterium group</taxon>
        <taxon>Rhizobium</taxon>
    </lineage>
</organism>
<dbReference type="SUPFAM" id="SSF49777">
    <property type="entry name" value="PEBP-like"/>
    <property type="match status" value="1"/>
</dbReference>
<feature type="chain" id="PRO_5045303935" evidence="1">
    <location>
        <begin position="23"/>
        <end position="183"/>
    </location>
</feature>
<dbReference type="PANTHER" id="PTHR30289">
    <property type="entry name" value="UNCHARACTERIZED PROTEIN YBCL-RELATED"/>
    <property type="match status" value="1"/>
</dbReference>
<dbReference type="CDD" id="cd00865">
    <property type="entry name" value="PEBP_bact_arch"/>
    <property type="match status" value="1"/>
</dbReference>
<proteinExistence type="predicted"/>
<name>A0ABX4J4H0_9HYPH</name>
<accession>A0ABX4J4H0</accession>
<dbReference type="InterPro" id="IPR008914">
    <property type="entry name" value="PEBP"/>
</dbReference>
<dbReference type="Pfam" id="PF01161">
    <property type="entry name" value="PBP"/>
    <property type="match status" value="1"/>
</dbReference>
<reference evidence="2 3" key="1">
    <citation type="submission" date="2017-09" db="EMBL/GenBank/DDBJ databases">
        <title>Comparative genomics of rhizobia isolated from Phaseolus vulgaris in China.</title>
        <authorList>
            <person name="Tong W."/>
        </authorList>
    </citation>
    <scope>NUCLEOTIDE SEQUENCE [LARGE SCALE GENOMIC DNA]</scope>
    <source>
        <strain evidence="2 3">Y27</strain>
    </source>
</reference>
<evidence type="ECO:0000256" key="1">
    <source>
        <dbReference type="SAM" id="SignalP"/>
    </source>
</evidence>
<keyword evidence="3" id="KW-1185">Reference proteome</keyword>
<comment type="caution">
    <text evidence="2">The sequence shown here is derived from an EMBL/GenBank/DDBJ whole genome shotgun (WGS) entry which is preliminary data.</text>
</comment>
<gene>
    <name evidence="2" type="ORF">CO662_22885</name>
</gene>
<keyword evidence="2" id="KW-0649">Protein kinase inhibitor</keyword>
<evidence type="ECO:0000313" key="2">
    <source>
        <dbReference type="EMBL" id="PDS49702.1"/>
    </source>
</evidence>
<evidence type="ECO:0000313" key="3">
    <source>
        <dbReference type="Proteomes" id="UP000219972"/>
    </source>
</evidence>
<dbReference type="EMBL" id="NWSL01000015">
    <property type="protein sequence ID" value="PDS49702.1"/>
    <property type="molecule type" value="Genomic_DNA"/>
</dbReference>
<sequence length="183" mass="19029">MKHILRALSFGGTLLAMGSAYAADFTVSSAAADASMRLSEKYFANGFGCAGGNLSPQISWKNAPKGTKSFAISMYDPDAPTGSGWWHWVAINIPASVSELPEGAGSSIDKMPSGSTMTGTDVGQSAYFGACPPKGETHHYVITVKALSVEKLDLPTNASGALVGFMTNANKLGEAKITFKAGR</sequence>
<dbReference type="InterPro" id="IPR036610">
    <property type="entry name" value="PEBP-like_sf"/>
</dbReference>
<dbReference type="Gene3D" id="3.90.280.10">
    <property type="entry name" value="PEBP-like"/>
    <property type="match status" value="1"/>
</dbReference>
<dbReference type="Proteomes" id="UP000219972">
    <property type="component" value="Unassembled WGS sequence"/>
</dbReference>
<dbReference type="NCBIfam" id="TIGR00481">
    <property type="entry name" value="YbhB/YbcL family Raf kinase inhibitor-like protein"/>
    <property type="match status" value="1"/>
</dbReference>